<gene>
    <name evidence="2" type="ORF">DFL_007171</name>
</gene>
<dbReference type="AlphaFoldDB" id="A0A436ZVK2"/>
<proteinExistence type="predicted"/>
<dbReference type="EMBL" id="SAEB01000009">
    <property type="protein sequence ID" value="RVD82756.1"/>
    <property type="molecule type" value="Genomic_DNA"/>
</dbReference>
<dbReference type="GeneID" id="93589482"/>
<feature type="domain" description="F-box" evidence="1">
    <location>
        <begin position="2"/>
        <end position="47"/>
    </location>
</feature>
<comment type="caution">
    <text evidence="2">The sequence shown here is derived from an EMBL/GenBank/DDBJ whole genome shotgun (WGS) entry which is preliminary data.</text>
</comment>
<dbReference type="SUPFAM" id="SSF81383">
    <property type="entry name" value="F-box domain"/>
    <property type="match status" value="1"/>
</dbReference>
<dbReference type="VEuPathDB" id="FungiDB:DFL_007171"/>
<dbReference type="Proteomes" id="UP000283090">
    <property type="component" value="Unassembled WGS sequence"/>
</dbReference>
<accession>A0A436ZVK2</accession>
<evidence type="ECO:0000313" key="3">
    <source>
        <dbReference type="Proteomes" id="UP000283090"/>
    </source>
</evidence>
<dbReference type="PROSITE" id="PS50181">
    <property type="entry name" value="FBOX"/>
    <property type="match status" value="1"/>
</dbReference>
<dbReference type="RefSeq" id="XP_067488300.1">
    <property type="nucleotide sequence ID" value="XM_067636711.1"/>
</dbReference>
<dbReference type="CDD" id="cd09917">
    <property type="entry name" value="F-box_SF"/>
    <property type="match status" value="1"/>
</dbReference>
<dbReference type="InterPro" id="IPR001810">
    <property type="entry name" value="F-box_dom"/>
</dbReference>
<evidence type="ECO:0000259" key="1">
    <source>
        <dbReference type="PROSITE" id="PS50181"/>
    </source>
</evidence>
<dbReference type="InterPro" id="IPR036047">
    <property type="entry name" value="F-box-like_dom_sf"/>
</dbReference>
<evidence type="ECO:0000313" key="2">
    <source>
        <dbReference type="EMBL" id="RVD82756.1"/>
    </source>
</evidence>
<reference evidence="2 3" key="1">
    <citation type="submission" date="2019-01" db="EMBL/GenBank/DDBJ databases">
        <title>Intercellular communication is required for trap formation in the nematode-trapping fungus Duddingtonia flagrans.</title>
        <authorList>
            <person name="Youssar L."/>
            <person name="Wernet V."/>
            <person name="Hensel N."/>
            <person name="Hildebrandt H.-G."/>
            <person name="Fischer R."/>
        </authorList>
    </citation>
    <scope>NUCLEOTIDE SEQUENCE [LARGE SCALE GENOMIC DNA]</scope>
    <source>
        <strain evidence="2 3">CBS H-5679</strain>
    </source>
</reference>
<name>A0A436ZVK2_ARTFL</name>
<protein>
    <recommendedName>
        <fullName evidence="1">F-box domain-containing protein</fullName>
    </recommendedName>
</protein>
<dbReference type="Pfam" id="PF00646">
    <property type="entry name" value="F-box"/>
    <property type="match status" value="1"/>
</dbReference>
<sequence length="390" mass="44857">MSVLLFTLPLELVDEIFSYLSERDFRRFSRCSHACRNFIIPLVFNRIEWRTPSKAAAFRDGEIVGHLRPAVHHISMHTPGDRGKLNPCYFHQTINQPAFHTLKSLNFTCELFSSFTSHDLSGAKNQDYFAALPEKYHEYLGPQIRKEDNVDPPPGPPGLTELIVVTNQFSLTPTRKAEPDMSFLHQSCARTLTRLRIKSDEQGLKQLQLELGRVDLLVLPEIRCRFPDIEDLVVRTHGAWYWLPDGEATATRGTTLCNAFQDMKNLKRVRLPWPTDNSGGYLFHNVSPEELEKAVNSWIRGGAEKLEKVVFAIYDRLDPLDNMWESLVGFKILKDRRALEGEIWWKVEPVMGEMLDIYIQGVGQRPMDELFKVPPQNAPVNSYGKQNWFS</sequence>
<keyword evidence="3" id="KW-1185">Reference proteome</keyword>
<organism evidence="2 3">
    <name type="scientific">Arthrobotrys flagrans</name>
    <name type="common">Nematode-trapping fungus</name>
    <name type="synonym">Trichothecium flagrans</name>
    <dbReference type="NCBI Taxonomy" id="97331"/>
    <lineage>
        <taxon>Eukaryota</taxon>
        <taxon>Fungi</taxon>
        <taxon>Dikarya</taxon>
        <taxon>Ascomycota</taxon>
        <taxon>Pezizomycotina</taxon>
        <taxon>Orbiliomycetes</taxon>
        <taxon>Orbiliales</taxon>
        <taxon>Orbiliaceae</taxon>
        <taxon>Arthrobotrys</taxon>
    </lineage>
</organism>
<dbReference type="OrthoDB" id="5294564at2759"/>